<accession>A0ABP8UPG2</accession>
<dbReference type="EMBL" id="BAABHK010000018">
    <property type="protein sequence ID" value="GAA4636674.1"/>
    <property type="molecule type" value="Genomic_DNA"/>
</dbReference>
<proteinExistence type="predicted"/>
<reference evidence="2" key="1">
    <citation type="journal article" date="2019" name="Int. J. Syst. Evol. Microbiol.">
        <title>The Global Catalogue of Microorganisms (GCM) 10K type strain sequencing project: providing services to taxonomists for standard genome sequencing and annotation.</title>
        <authorList>
            <consortium name="The Broad Institute Genomics Platform"/>
            <consortium name="The Broad Institute Genome Sequencing Center for Infectious Disease"/>
            <person name="Wu L."/>
            <person name="Ma J."/>
        </authorList>
    </citation>
    <scope>NUCLEOTIDE SEQUENCE [LARGE SCALE GENOMIC DNA]</scope>
    <source>
        <strain evidence="2">JCM 17939</strain>
    </source>
</reference>
<sequence>MAAAAVSLGAGSGVAAAIRAFVQYVAADRAPAVVLAMPVVARGAASAGETGLAAAAFTPAKISEIAVPVIASALVNCLMK</sequence>
<keyword evidence="2" id="KW-1185">Reference proteome</keyword>
<evidence type="ECO:0000313" key="1">
    <source>
        <dbReference type="EMBL" id="GAA4636674.1"/>
    </source>
</evidence>
<gene>
    <name evidence="1" type="ORF">GCM10023196_087370</name>
</gene>
<protein>
    <submittedName>
        <fullName evidence="1">Uncharacterized protein</fullName>
    </submittedName>
</protein>
<name>A0ABP8UPG2_9ACTN</name>
<dbReference type="Proteomes" id="UP001501442">
    <property type="component" value="Unassembled WGS sequence"/>
</dbReference>
<evidence type="ECO:0000313" key="2">
    <source>
        <dbReference type="Proteomes" id="UP001501442"/>
    </source>
</evidence>
<organism evidence="1 2">
    <name type="scientific">Actinoallomurus vinaceus</name>
    <dbReference type="NCBI Taxonomy" id="1080074"/>
    <lineage>
        <taxon>Bacteria</taxon>
        <taxon>Bacillati</taxon>
        <taxon>Actinomycetota</taxon>
        <taxon>Actinomycetes</taxon>
        <taxon>Streptosporangiales</taxon>
        <taxon>Thermomonosporaceae</taxon>
        <taxon>Actinoallomurus</taxon>
    </lineage>
</organism>
<comment type="caution">
    <text evidence="1">The sequence shown here is derived from an EMBL/GenBank/DDBJ whole genome shotgun (WGS) entry which is preliminary data.</text>
</comment>